<evidence type="ECO:0000256" key="4">
    <source>
        <dbReference type="ARBA" id="ARBA00022617"/>
    </source>
</evidence>
<dbReference type="Gene3D" id="1.10.630.10">
    <property type="entry name" value="Cytochrome P450"/>
    <property type="match status" value="1"/>
</dbReference>
<comment type="pathway">
    <text evidence="2">Secondary metabolite biosynthesis.</text>
</comment>
<keyword evidence="4" id="KW-0349">Heme</keyword>
<keyword evidence="7" id="KW-0408">Iron</keyword>
<evidence type="ECO:0000256" key="1">
    <source>
        <dbReference type="ARBA" id="ARBA00001971"/>
    </source>
</evidence>
<proteinExistence type="inferred from homology"/>
<dbReference type="PANTHER" id="PTHR46300:SF7">
    <property type="entry name" value="P450, PUTATIVE (EUROFUNG)-RELATED"/>
    <property type="match status" value="1"/>
</dbReference>
<dbReference type="PANTHER" id="PTHR46300">
    <property type="entry name" value="P450, PUTATIVE (EUROFUNG)-RELATED-RELATED"/>
    <property type="match status" value="1"/>
</dbReference>
<dbReference type="InterPro" id="IPR050364">
    <property type="entry name" value="Cytochrome_P450_fung"/>
</dbReference>
<reference evidence="9" key="1">
    <citation type="submission" date="2023-03" db="EMBL/GenBank/DDBJ databases">
        <title>Massive genome expansion in bonnet fungi (Mycena s.s.) driven by repeated elements and novel gene families across ecological guilds.</title>
        <authorList>
            <consortium name="Lawrence Berkeley National Laboratory"/>
            <person name="Harder C.B."/>
            <person name="Miyauchi S."/>
            <person name="Viragh M."/>
            <person name="Kuo A."/>
            <person name="Thoen E."/>
            <person name="Andreopoulos B."/>
            <person name="Lu D."/>
            <person name="Skrede I."/>
            <person name="Drula E."/>
            <person name="Henrissat B."/>
            <person name="Morin E."/>
            <person name="Kohler A."/>
            <person name="Barry K."/>
            <person name="LaButti K."/>
            <person name="Morin E."/>
            <person name="Salamov A."/>
            <person name="Lipzen A."/>
            <person name="Mereny Z."/>
            <person name="Hegedus B."/>
            <person name="Baldrian P."/>
            <person name="Stursova M."/>
            <person name="Weitz H."/>
            <person name="Taylor A."/>
            <person name="Grigoriev I.V."/>
            <person name="Nagy L.G."/>
            <person name="Martin F."/>
            <person name="Kauserud H."/>
        </authorList>
    </citation>
    <scope>NUCLEOTIDE SEQUENCE</scope>
    <source>
        <strain evidence="9">CBHHK188m</strain>
    </source>
</reference>
<dbReference type="InterPro" id="IPR036396">
    <property type="entry name" value="Cyt_P450_sf"/>
</dbReference>
<dbReference type="AlphaFoldDB" id="A0AAD7IR85"/>
<name>A0AAD7IR85_9AGAR</name>
<feature type="non-terminal residue" evidence="9">
    <location>
        <position position="1"/>
    </location>
</feature>
<dbReference type="Proteomes" id="UP001215280">
    <property type="component" value="Unassembled WGS sequence"/>
</dbReference>
<dbReference type="GO" id="GO:0020037">
    <property type="term" value="F:heme binding"/>
    <property type="evidence" value="ECO:0007669"/>
    <property type="project" value="InterPro"/>
</dbReference>
<dbReference type="Pfam" id="PF00067">
    <property type="entry name" value="p450"/>
    <property type="match status" value="1"/>
</dbReference>
<keyword evidence="8" id="KW-0503">Monooxygenase</keyword>
<comment type="caution">
    <text evidence="9">The sequence shown here is derived from an EMBL/GenBank/DDBJ whole genome shotgun (WGS) entry which is preliminary data.</text>
</comment>
<dbReference type="EMBL" id="JARJLG010000088">
    <property type="protein sequence ID" value="KAJ7748816.1"/>
    <property type="molecule type" value="Genomic_DNA"/>
</dbReference>
<dbReference type="SUPFAM" id="SSF48264">
    <property type="entry name" value="Cytochrome P450"/>
    <property type="match status" value="1"/>
</dbReference>
<keyword evidence="10" id="KW-1185">Reference proteome</keyword>
<evidence type="ECO:0000313" key="10">
    <source>
        <dbReference type="Proteomes" id="UP001215280"/>
    </source>
</evidence>
<organism evidence="9 10">
    <name type="scientific">Mycena maculata</name>
    <dbReference type="NCBI Taxonomy" id="230809"/>
    <lineage>
        <taxon>Eukaryota</taxon>
        <taxon>Fungi</taxon>
        <taxon>Dikarya</taxon>
        <taxon>Basidiomycota</taxon>
        <taxon>Agaricomycotina</taxon>
        <taxon>Agaricomycetes</taxon>
        <taxon>Agaricomycetidae</taxon>
        <taxon>Agaricales</taxon>
        <taxon>Marasmiineae</taxon>
        <taxon>Mycenaceae</taxon>
        <taxon>Mycena</taxon>
    </lineage>
</organism>
<protein>
    <submittedName>
        <fullName evidence="9">Cytochrome P450</fullName>
    </submittedName>
</protein>
<evidence type="ECO:0000256" key="8">
    <source>
        <dbReference type="ARBA" id="ARBA00023033"/>
    </source>
</evidence>
<feature type="non-terminal residue" evidence="9">
    <location>
        <position position="335"/>
    </location>
</feature>
<evidence type="ECO:0000256" key="2">
    <source>
        <dbReference type="ARBA" id="ARBA00005179"/>
    </source>
</evidence>
<dbReference type="InterPro" id="IPR001128">
    <property type="entry name" value="Cyt_P450"/>
</dbReference>
<evidence type="ECO:0000313" key="9">
    <source>
        <dbReference type="EMBL" id="KAJ7748816.1"/>
    </source>
</evidence>
<evidence type="ECO:0000256" key="6">
    <source>
        <dbReference type="ARBA" id="ARBA00023002"/>
    </source>
</evidence>
<accession>A0AAD7IR85</accession>
<comment type="cofactor">
    <cofactor evidence="1">
        <name>heme</name>
        <dbReference type="ChEBI" id="CHEBI:30413"/>
    </cofactor>
</comment>
<keyword evidence="6" id="KW-0560">Oxidoreductase</keyword>
<sequence length="335" mass="37397">PPGPRALPLIGNLLQMPKNHEWKTFAKWAKTYGDCVYVHVLGQPIILLNSLSVAHDLLNQRSAIYSSRPRLVMAGELAGFAQALALMPYSPRLLSLRRLIHKELNGNVLQRYWPLHEEESRILVKKVLQDPRLFLESIRHYAGSVILRVTYGYQTAPQNDKFLLLAEKVMAAFSLASQPGAWVVDILPWLRHLPSWCPGTNFKQTAAVWNQMHMEVVEGPFDWALSNQDSPDLVQPNFVSTILSQSPAALSADDRELLLWASASLFGGGADTTVAAISSFFLAMALYPDVQSAAQAEVDRVVADGRLPQLSDRPNLPYVECVMREVLRWNPIGPL</sequence>
<dbReference type="GO" id="GO:0016705">
    <property type="term" value="F:oxidoreductase activity, acting on paired donors, with incorporation or reduction of molecular oxygen"/>
    <property type="evidence" value="ECO:0007669"/>
    <property type="project" value="InterPro"/>
</dbReference>
<gene>
    <name evidence="9" type="ORF">DFH07DRAFT_1035592</name>
</gene>
<evidence type="ECO:0000256" key="3">
    <source>
        <dbReference type="ARBA" id="ARBA00010617"/>
    </source>
</evidence>
<dbReference type="GO" id="GO:0004497">
    <property type="term" value="F:monooxygenase activity"/>
    <property type="evidence" value="ECO:0007669"/>
    <property type="project" value="UniProtKB-KW"/>
</dbReference>
<dbReference type="PRINTS" id="PR00463">
    <property type="entry name" value="EP450I"/>
</dbReference>
<keyword evidence="5" id="KW-0479">Metal-binding</keyword>
<dbReference type="GO" id="GO:0005506">
    <property type="term" value="F:iron ion binding"/>
    <property type="evidence" value="ECO:0007669"/>
    <property type="project" value="InterPro"/>
</dbReference>
<comment type="similarity">
    <text evidence="3">Belongs to the cytochrome P450 family.</text>
</comment>
<evidence type="ECO:0000256" key="5">
    <source>
        <dbReference type="ARBA" id="ARBA00022723"/>
    </source>
</evidence>
<evidence type="ECO:0000256" key="7">
    <source>
        <dbReference type="ARBA" id="ARBA00023004"/>
    </source>
</evidence>
<dbReference type="InterPro" id="IPR002401">
    <property type="entry name" value="Cyt_P450_E_grp-I"/>
</dbReference>